<dbReference type="SUPFAM" id="SSF75138">
    <property type="entry name" value="HprK N-terminal domain-like"/>
    <property type="match status" value="1"/>
</dbReference>
<accession>A0A4R1MZR4</accession>
<dbReference type="AlphaFoldDB" id="A0A4R1MZR4"/>
<name>A0A4R1MZR4_9FIRM</name>
<evidence type="ECO:0008006" key="3">
    <source>
        <dbReference type="Google" id="ProtNLM"/>
    </source>
</evidence>
<evidence type="ECO:0000313" key="1">
    <source>
        <dbReference type="EMBL" id="TCK98072.1"/>
    </source>
</evidence>
<reference evidence="1 2" key="1">
    <citation type="submission" date="2019-03" db="EMBL/GenBank/DDBJ databases">
        <title>Genomic Encyclopedia of Type Strains, Phase IV (KMG-IV): sequencing the most valuable type-strain genomes for metagenomic binning, comparative biology and taxonomic classification.</title>
        <authorList>
            <person name="Goeker M."/>
        </authorList>
    </citation>
    <scope>NUCLEOTIDE SEQUENCE [LARGE SCALE GENOMIC DNA]</scope>
    <source>
        <strain evidence="1 2">DSM 24176</strain>
    </source>
</reference>
<dbReference type="EMBL" id="SMGQ01000011">
    <property type="protein sequence ID" value="TCK98072.1"/>
    <property type="molecule type" value="Genomic_DNA"/>
</dbReference>
<dbReference type="Proteomes" id="UP000294545">
    <property type="component" value="Unassembled WGS sequence"/>
</dbReference>
<proteinExistence type="predicted"/>
<keyword evidence="2" id="KW-1185">Reference proteome</keyword>
<comment type="caution">
    <text evidence="1">The sequence shown here is derived from an EMBL/GenBank/DDBJ whole genome shotgun (WGS) entry which is preliminary data.</text>
</comment>
<dbReference type="RefSeq" id="WP_132279980.1">
    <property type="nucleotide sequence ID" value="NZ_SMGQ01000011.1"/>
</dbReference>
<gene>
    <name evidence="1" type="ORF">EDC19_0489</name>
</gene>
<protein>
    <recommendedName>
        <fullName evidence="3">DRTGG domain-containing protein</fullName>
    </recommendedName>
</protein>
<evidence type="ECO:0000313" key="2">
    <source>
        <dbReference type="Proteomes" id="UP000294545"/>
    </source>
</evidence>
<dbReference type="OrthoDB" id="9800390at2"/>
<dbReference type="InterPro" id="IPR028979">
    <property type="entry name" value="Ser_kin/Pase_Hpr-like_N_sf"/>
</dbReference>
<organism evidence="1 2">
    <name type="scientific">Natranaerovirga hydrolytica</name>
    <dbReference type="NCBI Taxonomy" id="680378"/>
    <lineage>
        <taxon>Bacteria</taxon>
        <taxon>Bacillati</taxon>
        <taxon>Bacillota</taxon>
        <taxon>Clostridia</taxon>
        <taxon>Lachnospirales</taxon>
        <taxon>Natranaerovirgaceae</taxon>
        <taxon>Natranaerovirga</taxon>
    </lineage>
</organism>
<dbReference type="Gene3D" id="3.40.1390.20">
    <property type="entry name" value="HprK N-terminal domain-like"/>
    <property type="match status" value="1"/>
</dbReference>
<sequence length="122" mass="13497">MLLKEVKKHLSANVITGEERLGENIDYGYGCDLMSDVLAFVQNNVLLLTGLVHPQVIQTADILDIKAIVIVRGKKINDTFIQMAREKDITILTTGYSLFSACGILFEKGLQGEEIAHSEFSL</sequence>